<dbReference type="SMART" id="SM00809">
    <property type="entry name" value="Alpha_adaptinC2"/>
    <property type="match status" value="1"/>
</dbReference>
<dbReference type="InterPro" id="IPR013041">
    <property type="entry name" value="Clathrin_app_Ig-like_sf"/>
</dbReference>
<keyword evidence="6" id="KW-0832">Ubl conjugation</keyword>
<dbReference type="Gene3D" id="1.25.40.90">
    <property type="match status" value="1"/>
</dbReference>
<keyword evidence="5" id="KW-0967">Endosome</keyword>
<keyword evidence="9" id="KW-0472">Membrane</keyword>
<dbReference type="InterPro" id="IPR008153">
    <property type="entry name" value="GAE_dom"/>
</dbReference>
<dbReference type="PROSITE" id="PS50909">
    <property type="entry name" value="GAT"/>
    <property type="match status" value="1"/>
</dbReference>
<comment type="similarity">
    <text evidence="3">Belongs to the GGA protein family.</text>
</comment>
<evidence type="ECO:0000256" key="2">
    <source>
        <dbReference type="ARBA" id="ARBA00004220"/>
    </source>
</evidence>
<keyword evidence="4" id="KW-0813">Transport</keyword>
<evidence type="ECO:0000256" key="10">
    <source>
        <dbReference type="SAM" id="Coils"/>
    </source>
</evidence>
<evidence type="ECO:0000256" key="7">
    <source>
        <dbReference type="ARBA" id="ARBA00022927"/>
    </source>
</evidence>
<dbReference type="SUPFAM" id="SSF49348">
    <property type="entry name" value="Clathrin adaptor appendage domain"/>
    <property type="match status" value="1"/>
</dbReference>
<reference evidence="14 15" key="1">
    <citation type="submission" date="2020-06" db="EMBL/GenBank/DDBJ databases">
        <authorList>
            <consortium name="Wellcome Sanger Institute Data Sharing"/>
        </authorList>
    </citation>
    <scope>NUCLEOTIDE SEQUENCE [LARGE SCALE GENOMIC DNA]</scope>
</reference>
<evidence type="ECO:0000256" key="8">
    <source>
        <dbReference type="ARBA" id="ARBA00023034"/>
    </source>
</evidence>
<dbReference type="Pfam" id="PF00790">
    <property type="entry name" value="VHS"/>
    <property type="match status" value="1"/>
</dbReference>
<evidence type="ECO:0000256" key="9">
    <source>
        <dbReference type="ARBA" id="ARBA00023136"/>
    </source>
</evidence>
<dbReference type="SUPFAM" id="SSF89009">
    <property type="entry name" value="GAT-like domain"/>
    <property type="match status" value="1"/>
</dbReference>
<feature type="domain" description="GAT" evidence="13">
    <location>
        <begin position="171"/>
        <end position="298"/>
    </location>
</feature>
<evidence type="ECO:0000259" key="12">
    <source>
        <dbReference type="PROSITE" id="PS50180"/>
    </source>
</evidence>
<name>A0AAY4APK3_9TELE</name>
<feature type="domain" description="GAE" evidence="12">
    <location>
        <begin position="411"/>
        <end position="532"/>
    </location>
</feature>
<dbReference type="GO" id="GO:0031267">
    <property type="term" value="F:small GTPase binding"/>
    <property type="evidence" value="ECO:0007669"/>
    <property type="project" value="InterPro"/>
</dbReference>
<dbReference type="Gene3D" id="2.60.40.1230">
    <property type="match status" value="1"/>
</dbReference>
<protein>
    <submittedName>
        <fullName evidence="14">Uncharacterized protein</fullName>
    </submittedName>
</protein>
<dbReference type="InterPro" id="IPR041198">
    <property type="entry name" value="GGA_N-GAT"/>
</dbReference>
<dbReference type="GO" id="GO:0031901">
    <property type="term" value="C:early endosome membrane"/>
    <property type="evidence" value="ECO:0007669"/>
    <property type="project" value="UniProtKB-SubCell"/>
</dbReference>
<dbReference type="PANTHER" id="PTHR45905">
    <property type="entry name" value="GOLGI-LOCALIZED, GAMMA-ADAPTIN EAR CONTAINING, ARF BINDING PROTEIN"/>
    <property type="match status" value="1"/>
</dbReference>
<dbReference type="CDD" id="cd03567">
    <property type="entry name" value="VHS_GGA_metazoan"/>
    <property type="match status" value="1"/>
</dbReference>
<feature type="coiled-coil region" evidence="10">
    <location>
        <begin position="194"/>
        <end position="238"/>
    </location>
</feature>
<dbReference type="PROSITE" id="PS50180">
    <property type="entry name" value="GAE"/>
    <property type="match status" value="1"/>
</dbReference>
<keyword evidence="15" id="KW-1185">Reference proteome</keyword>
<dbReference type="GO" id="GO:0035091">
    <property type="term" value="F:phosphatidylinositol binding"/>
    <property type="evidence" value="ECO:0007669"/>
    <property type="project" value="InterPro"/>
</dbReference>
<keyword evidence="8" id="KW-0333">Golgi apparatus</keyword>
<dbReference type="Pfam" id="PF02883">
    <property type="entry name" value="Alpha_adaptinC2"/>
    <property type="match status" value="1"/>
</dbReference>
<dbReference type="SMART" id="SM00288">
    <property type="entry name" value="VHS"/>
    <property type="match status" value="1"/>
</dbReference>
<feature type="domain" description="VHS" evidence="11">
    <location>
        <begin position="17"/>
        <end position="147"/>
    </location>
</feature>
<dbReference type="Pfam" id="PF18308">
    <property type="entry name" value="GGA_N-GAT"/>
    <property type="match status" value="1"/>
</dbReference>
<accession>A0AAY4APK3</accession>
<dbReference type="PANTHER" id="PTHR45905:SF6">
    <property type="entry name" value="ADP-RIBOSYLATION FACTOR-BINDING PROTEIN GGA3"/>
    <property type="match status" value="1"/>
</dbReference>
<evidence type="ECO:0000256" key="1">
    <source>
        <dbReference type="ARBA" id="ARBA00004150"/>
    </source>
</evidence>
<dbReference type="GO" id="GO:0006893">
    <property type="term" value="P:Golgi to plasma membrane transport"/>
    <property type="evidence" value="ECO:0007669"/>
    <property type="project" value="TreeGrafter"/>
</dbReference>
<evidence type="ECO:0000259" key="13">
    <source>
        <dbReference type="PROSITE" id="PS50909"/>
    </source>
</evidence>
<dbReference type="InterPro" id="IPR038425">
    <property type="entry name" value="GAT_sf"/>
</dbReference>
<dbReference type="InterPro" id="IPR008152">
    <property type="entry name" value="Clathrin_a/b/g-adaptin_app_Ig"/>
</dbReference>
<dbReference type="Gene3D" id="1.20.58.160">
    <property type="match status" value="1"/>
</dbReference>
<dbReference type="Proteomes" id="UP000694580">
    <property type="component" value="Chromosome 3"/>
</dbReference>
<dbReference type="GO" id="GO:0006886">
    <property type="term" value="P:intracellular protein transport"/>
    <property type="evidence" value="ECO:0007669"/>
    <property type="project" value="InterPro"/>
</dbReference>
<dbReference type="InterPro" id="IPR008942">
    <property type="entry name" value="ENTH_VHS"/>
</dbReference>
<sequence length="540" mass="60145">MATGDTSGALGTWLNKATDPENPADRWDCIQRFYELVNREPEGPQTAVRLLAHKIQSPQEKEALQAITLLEACMNYCGKKFHNEAGKFRFLNELIKVLSPKYLGAYSAEVVKQKVAEMLYSWTQWLKDEPKIQEAYTMLKKQGIIKKDPKLPEEIFMPPPSQRVEVSVFDDEDKSKLLARLLKSTNPEDLQTANRFIKNTIKEEQEKVERESRRVNTLEEVEKNATQLRGLLERHRGSGAHAQPTDGMKTLYERCDKLRPNLFRLASETVDNDEALAQILQANDQLTSVITIYKEMSEKPGVNGRRSSDEGNPVRSYHLIDFSTLDTKPGNTTSSSADVESNDSLLLMDKELAAAGESSSSSRRRPLCPLYCCTSADPFTSAPGSPSKLSSLTPVSSLATLSVSLDSIRPSPLEPITVYDRWGIHVSLHFCCDSPQSPPGVAVFVTSAVNTSALPVLDVVFQAAVPKSMTVKLQPATGKDLPPYNPILPPASISQIMLLANPVRAPVRLRYKLMFMHGDQKISELGEIDHFPEWGSWSRS</sequence>
<reference evidence="14" key="2">
    <citation type="submission" date="2025-08" db="UniProtKB">
        <authorList>
            <consortium name="Ensembl"/>
        </authorList>
    </citation>
    <scope>IDENTIFICATION</scope>
</reference>
<evidence type="ECO:0000313" key="15">
    <source>
        <dbReference type="Proteomes" id="UP000694580"/>
    </source>
</evidence>
<dbReference type="AlphaFoldDB" id="A0AAY4APK3"/>
<dbReference type="InterPro" id="IPR027422">
    <property type="entry name" value="GGA1-3"/>
</dbReference>
<dbReference type="GeneTree" id="ENSGT00940000159613"/>
<evidence type="ECO:0000256" key="4">
    <source>
        <dbReference type="ARBA" id="ARBA00022448"/>
    </source>
</evidence>
<dbReference type="SUPFAM" id="SSF48464">
    <property type="entry name" value="ENTH/VHS domain"/>
    <property type="match status" value="1"/>
</dbReference>
<keyword evidence="10" id="KW-0175">Coiled coil</keyword>
<evidence type="ECO:0000256" key="6">
    <source>
        <dbReference type="ARBA" id="ARBA00022843"/>
    </source>
</evidence>
<dbReference type="GO" id="GO:0043130">
    <property type="term" value="F:ubiquitin binding"/>
    <property type="evidence" value="ECO:0007669"/>
    <property type="project" value="InterPro"/>
</dbReference>
<comment type="subcellular location">
    <subcellularLocation>
        <location evidence="2">Early endosome membrane</location>
        <topology evidence="2">Peripheral membrane protein</topology>
    </subcellularLocation>
    <subcellularLocation>
        <location evidence="1">Golgi apparatus</location>
        <location evidence="1">trans-Golgi network membrane</location>
        <topology evidence="1">Peripheral membrane protein</topology>
    </subcellularLocation>
</comment>
<evidence type="ECO:0000256" key="3">
    <source>
        <dbReference type="ARBA" id="ARBA00008099"/>
    </source>
</evidence>
<evidence type="ECO:0000259" key="11">
    <source>
        <dbReference type="PROSITE" id="PS50179"/>
    </source>
</evidence>
<proteinExistence type="inferred from homology"/>
<dbReference type="Gene3D" id="1.20.5.170">
    <property type="match status" value="1"/>
</dbReference>
<evidence type="ECO:0000313" key="14">
    <source>
        <dbReference type="Ensembl" id="ENSDCDP00010010762.1"/>
    </source>
</evidence>
<dbReference type="PROSITE" id="PS50179">
    <property type="entry name" value="VHS"/>
    <property type="match status" value="1"/>
</dbReference>
<dbReference type="InterPro" id="IPR002014">
    <property type="entry name" value="VHS_dom"/>
</dbReference>
<evidence type="ECO:0000256" key="5">
    <source>
        <dbReference type="ARBA" id="ARBA00022753"/>
    </source>
</evidence>
<gene>
    <name evidence="14" type="primary">LOC114785711</name>
</gene>
<dbReference type="Ensembl" id="ENSDCDT00010011272.1">
    <property type="protein sequence ID" value="ENSDCDP00010010762.1"/>
    <property type="gene ID" value="ENSDCDG00010004676.1"/>
</dbReference>
<keyword evidence="7" id="KW-0653">Protein transport</keyword>
<organism evidence="14 15">
    <name type="scientific">Denticeps clupeoides</name>
    <name type="common">denticle herring</name>
    <dbReference type="NCBI Taxonomy" id="299321"/>
    <lineage>
        <taxon>Eukaryota</taxon>
        <taxon>Metazoa</taxon>
        <taxon>Chordata</taxon>
        <taxon>Craniata</taxon>
        <taxon>Vertebrata</taxon>
        <taxon>Euteleostomi</taxon>
        <taxon>Actinopterygii</taxon>
        <taxon>Neopterygii</taxon>
        <taxon>Teleostei</taxon>
        <taxon>Clupei</taxon>
        <taxon>Clupeiformes</taxon>
        <taxon>Denticipitoidei</taxon>
        <taxon>Denticipitidae</taxon>
        <taxon>Denticeps</taxon>
    </lineage>
</organism>
<dbReference type="GO" id="GO:0034394">
    <property type="term" value="P:protein localization to cell surface"/>
    <property type="evidence" value="ECO:0007669"/>
    <property type="project" value="TreeGrafter"/>
</dbReference>
<dbReference type="InterPro" id="IPR004152">
    <property type="entry name" value="GAT_dom"/>
</dbReference>
<dbReference type="GO" id="GO:0005802">
    <property type="term" value="C:trans-Golgi network"/>
    <property type="evidence" value="ECO:0007669"/>
    <property type="project" value="InterPro"/>
</dbReference>
<reference evidence="14" key="3">
    <citation type="submission" date="2025-09" db="UniProtKB">
        <authorList>
            <consortium name="Ensembl"/>
        </authorList>
    </citation>
    <scope>IDENTIFICATION</scope>
</reference>
<dbReference type="Pfam" id="PF03127">
    <property type="entry name" value="GAT"/>
    <property type="match status" value="1"/>
</dbReference>